<reference evidence="5 6" key="1">
    <citation type="submission" date="2014-08" db="EMBL/GenBank/DDBJ databases">
        <title>Genomic and Phenotypic Diversity of Colwellia psychrerythraea strains from Disparate Marine Basins.</title>
        <authorList>
            <person name="Techtmann S.M."/>
            <person name="Stelling S.C."/>
            <person name="Utturkar S.M."/>
            <person name="Alshibli N."/>
            <person name="Harris A."/>
            <person name="Brown S.D."/>
            <person name="Hazen T.C."/>
        </authorList>
    </citation>
    <scope>NUCLEOTIDE SEQUENCE [LARGE SCALE GENOMIC DNA]</scope>
    <source>
        <strain evidence="5 6">ND2E</strain>
    </source>
</reference>
<dbReference type="InterPro" id="IPR026170">
    <property type="entry name" value="FAM173A/B"/>
</dbReference>
<keyword evidence="4" id="KW-1133">Transmembrane helix</keyword>
<proteinExistence type="predicted"/>
<evidence type="ECO:0000256" key="1">
    <source>
        <dbReference type="ARBA" id="ARBA00022603"/>
    </source>
</evidence>
<evidence type="ECO:0000256" key="3">
    <source>
        <dbReference type="ARBA" id="ARBA00022691"/>
    </source>
</evidence>
<keyword evidence="1 5" id="KW-0489">Methyltransferase</keyword>
<sequence length="188" mass="21377">MIISELFLLISFVLIALLITGSIVYSTVKLGISPMPSSNKAHLAMIQLINETGSGTIVDLGSGWGNFVIRIAKKYPQRQIVGYELSFLPWLTSSCLKKILRLQNLTLHRTNFYHADLSMACVLTCYLFPKAMEKINHKLQVEKSDVHFLISNNFALPSWQPYKTIQLSDFYKSPIYLYKIGQTKTEIK</sequence>
<accession>A0A099K9P5</accession>
<dbReference type="InterPro" id="IPR029063">
    <property type="entry name" value="SAM-dependent_MTases_sf"/>
</dbReference>
<keyword evidence="2 5" id="KW-0808">Transferase</keyword>
<dbReference type="Gene3D" id="3.40.50.150">
    <property type="entry name" value="Vaccinia Virus protein VP39"/>
    <property type="match status" value="1"/>
</dbReference>
<dbReference type="PANTHER" id="PTHR13610:SF9">
    <property type="entry name" value="FI06469P"/>
    <property type="match status" value="1"/>
</dbReference>
<evidence type="ECO:0000256" key="4">
    <source>
        <dbReference type="SAM" id="Phobius"/>
    </source>
</evidence>
<dbReference type="GO" id="GO:0032259">
    <property type="term" value="P:methylation"/>
    <property type="evidence" value="ECO:0007669"/>
    <property type="project" value="UniProtKB-KW"/>
</dbReference>
<evidence type="ECO:0000313" key="6">
    <source>
        <dbReference type="Proteomes" id="UP000029843"/>
    </source>
</evidence>
<dbReference type="Proteomes" id="UP000029843">
    <property type="component" value="Unassembled WGS sequence"/>
</dbReference>
<organism evidence="5 6">
    <name type="scientific">Colwellia psychrerythraea</name>
    <name type="common">Vibrio psychroerythus</name>
    <dbReference type="NCBI Taxonomy" id="28229"/>
    <lineage>
        <taxon>Bacteria</taxon>
        <taxon>Pseudomonadati</taxon>
        <taxon>Pseudomonadota</taxon>
        <taxon>Gammaproteobacteria</taxon>
        <taxon>Alteromonadales</taxon>
        <taxon>Colwelliaceae</taxon>
        <taxon>Colwellia</taxon>
    </lineage>
</organism>
<evidence type="ECO:0000256" key="2">
    <source>
        <dbReference type="ARBA" id="ARBA00022679"/>
    </source>
</evidence>
<dbReference type="AlphaFoldDB" id="A0A099K9P5"/>
<evidence type="ECO:0000313" key="5">
    <source>
        <dbReference type="EMBL" id="KGJ87056.1"/>
    </source>
</evidence>
<protein>
    <submittedName>
        <fullName evidence="5">Methyltransferase</fullName>
    </submittedName>
</protein>
<dbReference type="PANTHER" id="PTHR13610">
    <property type="entry name" value="METHYLTRANSFERASE DOMAIN-CONTAINING PROTEIN"/>
    <property type="match status" value="1"/>
</dbReference>
<dbReference type="EMBL" id="JQED01000055">
    <property type="protein sequence ID" value="KGJ87056.1"/>
    <property type="molecule type" value="Genomic_DNA"/>
</dbReference>
<name>A0A099K9P5_COLPS</name>
<feature type="transmembrane region" description="Helical" evidence="4">
    <location>
        <begin position="6"/>
        <end position="28"/>
    </location>
</feature>
<keyword evidence="3" id="KW-0949">S-adenosyl-L-methionine</keyword>
<dbReference type="PATRIC" id="fig|28229.4.peg.3947"/>
<gene>
    <name evidence="5" type="ORF">ND2E_0463</name>
</gene>
<dbReference type="SUPFAM" id="SSF53335">
    <property type="entry name" value="S-adenosyl-L-methionine-dependent methyltransferases"/>
    <property type="match status" value="1"/>
</dbReference>
<keyword evidence="4" id="KW-0812">Transmembrane</keyword>
<dbReference type="GO" id="GO:0016279">
    <property type="term" value="F:protein-lysine N-methyltransferase activity"/>
    <property type="evidence" value="ECO:0007669"/>
    <property type="project" value="InterPro"/>
</dbReference>
<keyword evidence="4" id="KW-0472">Membrane</keyword>
<comment type="caution">
    <text evidence="5">The sequence shown here is derived from an EMBL/GenBank/DDBJ whole genome shotgun (WGS) entry which is preliminary data.</text>
</comment>